<gene>
    <name evidence="3" type="ORF">CP969_02400</name>
</gene>
<sequence>MLAALWDRYDLGRRPWLRGRVIHVGKVPLHTTSLAGGVMFILLGVLFLVFDGTSALPSLMGADAEFAWEERLSRWAGAVPDRTLLLGLAAVAAAAALAVLLRTRPGQKEERHPPAEHVRADGTAKEHR</sequence>
<protein>
    <submittedName>
        <fullName evidence="3">Integral membrane cytochrome biogenesis protein</fullName>
    </submittedName>
</protein>
<keyword evidence="4" id="KW-1185">Reference proteome</keyword>
<proteinExistence type="predicted"/>
<feature type="transmembrane region" description="Helical" evidence="2">
    <location>
        <begin position="83"/>
        <end position="101"/>
    </location>
</feature>
<reference evidence="3 4" key="1">
    <citation type="submission" date="2017-09" db="EMBL/GenBank/DDBJ databases">
        <authorList>
            <person name="Lee N."/>
            <person name="Cho B.-K."/>
        </authorList>
    </citation>
    <scope>NUCLEOTIDE SEQUENCE [LARGE SCALE GENOMIC DNA]</scope>
    <source>
        <strain evidence="3 4">ATCC 39115</strain>
    </source>
</reference>
<feature type="compositionally biased region" description="Basic and acidic residues" evidence="1">
    <location>
        <begin position="106"/>
        <end position="128"/>
    </location>
</feature>
<organism evidence="3 4">
    <name type="scientific">Streptomyces viridosporus T7A</name>
    <dbReference type="NCBI Taxonomy" id="665577"/>
    <lineage>
        <taxon>Bacteria</taxon>
        <taxon>Bacillati</taxon>
        <taxon>Actinomycetota</taxon>
        <taxon>Actinomycetes</taxon>
        <taxon>Kitasatosporales</taxon>
        <taxon>Streptomycetaceae</taxon>
        <taxon>Streptomyces</taxon>
    </lineage>
</organism>
<evidence type="ECO:0000256" key="1">
    <source>
        <dbReference type="SAM" id="MobiDB-lite"/>
    </source>
</evidence>
<evidence type="ECO:0000313" key="4">
    <source>
        <dbReference type="Proteomes" id="UP000327143"/>
    </source>
</evidence>
<feature type="region of interest" description="Disordered" evidence="1">
    <location>
        <begin position="105"/>
        <end position="128"/>
    </location>
</feature>
<keyword evidence="2" id="KW-1133">Transmembrane helix</keyword>
<keyword evidence="2" id="KW-0472">Membrane</keyword>
<feature type="transmembrane region" description="Helical" evidence="2">
    <location>
        <begin position="27"/>
        <end position="50"/>
    </location>
</feature>
<dbReference type="Proteomes" id="UP000327143">
    <property type="component" value="Chromosome"/>
</dbReference>
<evidence type="ECO:0000313" key="3">
    <source>
        <dbReference type="EMBL" id="QEU83693.1"/>
    </source>
</evidence>
<evidence type="ECO:0000256" key="2">
    <source>
        <dbReference type="SAM" id="Phobius"/>
    </source>
</evidence>
<keyword evidence="2" id="KW-0812">Transmembrane</keyword>
<dbReference type="EMBL" id="CP023700">
    <property type="protein sequence ID" value="QEU83693.1"/>
    <property type="molecule type" value="Genomic_DNA"/>
</dbReference>
<accession>A0ABX6A956</accession>
<name>A0ABX6A956_STRVD</name>